<dbReference type="AlphaFoldDB" id="A0A6M0R6A8"/>
<feature type="transmembrane region" description="Helical" evidence="1">
    <location>
        <begin position="60"/>
        <end position="80"/>
    </location>
</feature>
<sequence>MKLWKKYKPFIISFGMLFWIFAKFYRIKRWGNIIFLIAILLSKIDDVIDYAKKIGTKKFILLSIIFLATCTLTAFIFIEISRRFILSDIHKGIITIVGLTIDLLIMGYSTKKFASTS</sequence>
<feature type="transmembrane region" description="Helical" evidence="1">
    <location>
        <begin position="92"/>
        <end position="110"/>
    </location>
</feature>
<keyword evidence="1" id="KW-0812">Transmembrane</keyword>
<protein>
    <submittedName>
        <fullName evidence="2">Uncharacterized protein</fullName>
    </submittedName>
</protein>
<dbReference type="RefSeq" id="WP_163248174.1">
    <property type="nucleotide sequence ID" value="NZ_SXDP01000001.1"/>
</dbReference>
<gene>
    <name evidence="2" type="ORF">FDF74_00945</name>
</gene>
<comment type="caution">
    <text evidence="2">The sequence shown here is derived from an EMBL/GenBank/DDBJ whole genome shotgun (WGS) entry which is preliminary data.</text>
</comment>
<keyword evidence="1" id="KW-0472">Membrane</keyword>
<dbReference type="Proteomes" id="UP000473885">
    <property type="component" value="Unassembled WGS sequence"/>
</dbReference>
<evidence type="ECO:0000313" key="3">
    <source>
        <dbReference type="Proteomes" id="UP000473885"/>
    </source>
</evidence>
<organism evidence="2 3">
    <name type="scientific">Clostridium niameyense</name>
    <dbReference type="NCBI Taxonomy" id="1622073"/>
    <lineage>
        <taxon>Bacteria</taxon>
        <taxon>Bacillati</taxon>
        <taxon>Bacillota</taxon>
        <taxon>Clostridia</taxon>
        <taxon>Eubacteriales</taxon>
        <taxon>Clostridiaceae</taxon>
        <taxon>Clostridium</taxon>
    </lineage>
</organism>
<evidence type="ECO:0000256" key="1">
    <source>
        <dbReference type="SAM" id="Phobius"/>
    </source>
</evidence>
<dbReference type="EMBL" id="SXDP01000001">
    <property type="protein sequence ID" value="NEZ45772.1"/>
    <property type="molecule type" value="Genomic_DNA"/>
</dbReference>
<keyword evidence="3" id="KW-1185">Reference proteome</keyword>
<accession>A0A6M0R6A8</accession>
<reference evidence="2 3" key="1">
    <citation type="submission" date="2019-04" db="EMBL/GenBank/DDBJ databases">
        <title>Genome sequencing of Clostridium botulinum Groups I-IV and Clostridium butyricum.</title>
        <authorList>
            <person name="Brunt J."/>
            <person name="Van Vliet A.H.M."/>
            <person name="Stringer S.C."/>
            <person name="Carter A.T."/>
            <person name="Peck M.W."/>
        </authorList>
    </citation>
    <scope>NUCLEOTIDE SEQUENCE [LARGE SCALE GENOMIC DNA]</scope>
    <source>
        <strain evidence="2 3">IFR 18/094</strain>
    </source>
</reference>
<proteinExistence type="predicted"/>
<feature type="transmembrane region" description="Helical" evidence="1">
    <location>
        <begin position="7"/>
        <end position="24"/>
    </location>
</feature>
<name>A0A6M0R6A8_9CLOT</name>
<keyword evidence="1" id="KW-1133">Transmembrane helix</keyword>
<evidence type="ECO:0000313" key="2">
    <source>
        <dbReference type="EMBL" id="NEZ45772.1"/>
    </source>
</evidence>